<sequence length="79" mass="8649">MPPRPPLPPRTTSAYFLQSAISFGASFIGLGVGVAYLPVDPWMRAFLAIGLLFVITSSFTLAKCVRDKQEEAAFRQWSG</sequence>
<accession>A0A9W6P7A2</accession>
<organism evidence="3 4">
    <name type="scientific">Nocardiopsis ansamitocini</name>
    <dbReference type="NCBI Taxonomy" id="1670832"/>
    <lineage>
        <taxon>Bacteria</taxon>
        <taxon>Bacillati</taxon>
        <taxon>Actinomycetota</taxon>
        <taxon>Actinomycetes</taxon>
        <taxon>Streptosporangiales</taxon>
        <taxon>Nocardiopsidaceae</taxon>
        <taxon>Nocardiopsis</taxon>
    </lineage>
</organism>
<evidence type="ECO:0000259" key="2">
    <source>
        <dbReference type="Pfam" id="PF05360"/>
    </source>
</evidence>
<proteinExistence type="predicted"/>
<dbReference type="RefSeq" id="WP_432707482.1">
    <property type="nucleotide sequence ID" value="NZ_BSQG01000004.1"/>
</dbReference>
<feature type="domain" description="YiaAB two helix" evidence="2">
    <location>
        <begin position="15"/>
        <end position="67"/>
    </location>
</feature>
<gene>
    <name evidence="3" type="ORF">Nans01_26940</name>
</gene>
<name>A0A9W6P7A2_9ACTN</name>
<dbReference type="EMBL" id="BSQG01000004">
    <property type="protein sequence ID" value="GLU48343.1"/>
    <property type="molecule type" value="Genomic_DNA"/>
</dbReference>
<keyword evidence="1" id="KW-0472">Membrane</keyword>
<evidence type="ECO:0000313" key="3">
    <source>
        <dbReference type="EMBL" id="GLU48343.1"/>
    </source>
</evidence>
<evidence type="ECO:0000313" key="4">
    <source>
        <dbReference type="Proteomes" id="UP001165092"/>
    </source>
</evidence>
<dbReference type="Proteomes" id="UP001165092">
    <property type="component" value="Unassembled WGS sequence"/>
</dbReference>
<keyword evidence="1" id="KW-0812">Transmembrane</keyword>
<dbReference type="Pfam" id="PF05360">
    <property type="entry name" value="YiaAB"/>
    <property type="match status" value="1"/>
</dbReference>
<comment type="caution">
    <text evidence="3">The sequence shown here is derived from an EMBL/GenBank/DDBJ whole genome shotgun (WGS) entry which is preliminary data.</text>
</comment>
<protein>
    <recommendedName>
        <fullName evidence="2">YiaAB two helix domain-containing protein</fullName>
    </recommendedName>
</protein>
<reference evidence="3" key="1">
    <citation type="submission" date="2023-02" db="EMBL/GenBank/DDBJ databases">
        <title>Nocardiopsis ansamitocini NBRC 112285.</title>
        <authorList>
            <person name="Ichikawa N."/>
            <person name="Sato H."/>
            <person name="Tonouchi N."/>
        </authorList>
    </citation>
    <scope>NUCLEOTIDE SEQUENCE</scope>
    <source>
        <strain evidence="3">NBRC 112285</strain>
    </source>
</reference>
<feature type="transmembrane region" description="Helical" evidence="1">
    <location>
        <begin position="12"/>
        <end position="36"/>
    </location>
</feature>
<keyword evidence="1" id="KW-1133">Transmembrane helix</keyword>
<evidence type="ECO:0000256" key="1">
    <source>
        <dbReference type="SAM" id="Phobius"/>
    </source>
</evidence>
<feature type="transmembrane region" description="Helical" evidence="1">
    <location>
        <begin position="42"/>
        <end position="62"/>
    </location>
</feature>
<keyword evidence="4" id="KW-1185">Reference proteome</keyword>
<dbReference type="AlphaFoldDB" id="A0A9W6P7A2"/>
<dbReference type="InterPro" id="IPR008024">
    <property type="entry name" value="YiaAB"/>
</dbReference>